<dbReference type="PANTHER" id="PTHR10098">
    <property type="entry name" value="RAPSYN-RELATED"/>
    <property type="match status" value="1"/>
</dbReference>
<evidence type="ECO:0000256" key="1">
    <source>
        <dbReference type="PROSITE-ProRule" id="PRU00339"/>
    </source>
</evidence>
<evidence type="ECO:0000259" key="2">
    <source>
        <dbReference type="Pfam" id="PF12770"/>
    </source>
</evidence>
<dbReference type="InterPro" id="IPR024983">
    <property type="entry name" value="CHAT_dom"/>
</dbReference>
<dbReference type="PANTHER" id="PTHR10098:SF112">
    <property type="entry name" value="SLR0380 PROTEIN"/>
    <property type="match status" value="1"/>
</dbReference>
<accession>A0A517PLE5</accession>
<organism evidence="3 4">
    <name type="scientific">Gimesia chilikensis</name>
    <dbReference type="NCBI Taxonomy" id="2605989"/>
    <lineage>
        <taxon>Bacteria</taxon>
        <taxon>Pseudomonadati</taxon>
        <taxon>Planctomycetota</taxon>
        <taxon>Planctomycetia</taxon>
        <taxon>Planctomycetales</taxon>
        <taxon>Planctomycetaceae</taxon>
        <taxon>Gimesia</taxon>
    </lineage>
</organism>
<evidence type="ECO:0000313" key="4">
    <source>
        <dbReference type="Proteomes" id="UP000320421"/>
    </source>
</evidence>
<keyword evidence="4" id="KW-1185">Reference proteome</keyword>
<protein>
    <submittedName>
        <fullName evidence="3">CHAT domain protein</fullName>
    </submittedName>
</protein>
<dbReference type="OrthoDB" id="220792at2"/>
<sequence>MKLISPIYLLKEKIEAMTPLSPNSVLLRILCQALLLTLPVSLLAQENKPTIQQYVVIDNTADVYEGKQVVTRLKQGSTVWGFQENQGWLLIKIPGSSKRGWTQGTHLQVRQLDPQQAQQWKRQADAAATQVRKLASKKQYQPALKAARESVEEHRRLYGDEHPQTLNELIAVGWLTAMTGQTAEGRKQIETAVATQEALFAPNSPALAGAYHLAARFALDIDQDYALNNYQRLFDLYDKIYQVAPAENIRKHREIVTSLIRAGKYPLAKKYAEKTWKLVETNQLTQTETAFLVMSDQAAIAQRLNRSAEAARLYRTILELPTDQISGQARGLTHNLLGQVLISQDKRREAAKEWEQALPLYEQHYGTDHLGTASLLHDAGWNQFLLGEPTRGRTLLERALAIRAAQLPADNLQTALTHSQLGYLCSQAGDHASALAHFRKGVEIAEAAGGTDSLTVASYYSALGFGLGAIGDPSASDYLERSVKLYQNSPQKFSMGAADAYRRLGEDLLHRDKLTQALPHLQRALKSFEQQNRPLYAAITLSTIARVYLKQGQLDAALENCEQALKKRMPIQGLRHQQVSQLRLLIARIHQQRNELAQALSLAQEVSEIASQDLGAHPLTVQAFSDLAQYQYVSGQVDVALESSDKARRLSRRHIREQLPFLSDTHQLSYLNRKDRPSLHQSLAMAWQQQAESASIKQSAEWMINGKATSHEALSLQHRLHRIAAQTGRLEKLDAAITGIQAASAVGSQVPRNSEINDRITRLKSELNLKADQALSGQAWVTHQSVQQVLKPETVLIDFIRLQIPAELSDDQSKESRYVAWITSAGEEPVQIIDIGPAGPIDAQINAASQELQSSVTLIVSQGEAKATEACNAALQQISQKLWSPLPDSVKQSRNIIISPDASLWLVPWAALSVQGEPLIKSHQLRLVVSGRDLLPSDETASANAPLIVADPDFETKVSAPDQSPAPPAIETRGSAIFKNFSPVPRLKFAAAEAASITPAINQLCGRPPVVLTGKQATEQAVKKASSPEIMVLTTHGIFLPSDNNATTSEFTFDSEPRTELNNPLLRSGLLFAGFNESTSGSDGVLTGAEILETDLEHTDLVVMSACDTALGEINNGEGVAGLRQSFQLAGVNSVVASLWKIEDRQTAFLMKDFFEHLAAGKTKSEALRQAQLNRIESRQERNGAAHPFFWAAFTLTGSD</sequence>
<evidence type="ECO:0000313" key="3">
    <source>
        <dbReference type="EMBL" id="QDT20200.1"/>
    </source>
</evidence>
<gene>
    <name evidence="3" type="ORF">HG66A1_19850</name>
</gene>
<dbReference type="InterPro" id="IPR011990">
    <property type="entry name" value="TPR-like_helical_dom_sf"/>
</dbReference>
<proteinExistence type="predicted"/>
<dbReference type="Pfam" id="PF13374">
    <property type="entry name" value="TPR_10"/>
    <property type="match status" value="1"/>
</dbReference>
<dbReference type="AlphaFoldDB" id="A0A517PLE5"/>
<dbReference type="PROSITE" id="PS50005">
    <property type="entry name" value="TPR"/>
    <property type="match status" value="1"/>
</dbReference>
<dbReference type="Gene3D" id="1.25.40.10">
    <property type="entry name" value="Tetratricopeptide repeat domain"/>
    <property type="match status" value="4"/>
</dbReference>
<dbReference type="Pfam" id="PF12770">
    <property type="entry name" value="CHAT"/>
    <property type="match status" value="1"/>
</dbReference>
<dbReference type="EMBL" id="CP036266">
    <property type="protein sequence ID" value="QDT20200.1"/>
    <property type="molecule type" value="Genomic_DNA"/>
</dbReference>
<dbReference type="Pfam" id="PF13424">
    <property type="entry name" value="TPR_12"/>
    <property type="match status" value="3"/>
</dbReference>
<keyword evidence="1" id="KW-0802">TPR repeat</keyword>
<dbReference type="SUPFAM" id="SSF48452">
    <property type="entry name" value="TPR-like"/>
    <property type="match status" value="2"/>
</dbReference>
<reference evidence="3 4" key="1">
    <citation type="submission" date="2019-02" db="EMBL/GenBank/DDBJ databases">
        <title>Deep-cultivation of Planctomycetes and their phenomic and genomic characterization uncovers novel biology.</title>
        <authorList>
            <person name="Wiegand S."/>
            <person name="Jogler M."/>
            <person name="Boedeker C."/>
            <person name="Pinto D."/>
            <person name="Vollmers J."/>
            <person name="Rivas-Marin E."/>
            <person name="Kohn T."/>
            <person name="Peeters S.H."/>
            <person name="Heuer A."/>
            <person name="Rast P."/>
            <person name="Oberbeckmann S."/>
            <person name="Bunk B."/>
            <person name="Jeske O."/>
            <person name="Meyerdierks A."/>
            <person name="Storesund J.E."/>
            <person name="Kallscheuer N."/>
            <person name="Luecker S."/>
            <person name="Lage O.M."/>
            <person name="Pohl T."/>
            <person name="Merkel B.J."/>
            <person name="Hornburger P."/>
            <person name="Mueller R.-W."/>
            <person name="Bruemmer F."/>
            <person name="Labrenz M."/>
            <person name="Spormann A.M."/>
            <person name="Op den Camp H."/>
            <person name="Overmann J."/>
            <person name="Amann R."/>
            <person name="Jetten M.S.M."/>
            <person name="Mascher T."/>
            <person name="Medema M.H."/>
            <person name="Devos D.P."/>
            <person name="Kaster A.-K."/>
            <person name="Ovreas L."/>
            <person name="Rohde M."/>
            <person name="Galperin M.Y."/>
            <person name="Jogler C."/>
        </authorList>
    </citation>
    <scope>NUCLEOTIDE SEQUENCE [LARGE SCALE GENOMIC DNA]</scope>
    <source>
        <strain evidence="3 4">HG66A1</strain>
    </source>
</reference>
<dbReference type="Proteomes" id="UP000320421">
    <property type="component" value="Chromosome"/>
</dbReference>
<dbReference type="InterPro" id="IPR019734">
    <property type="entry name" value="TPR_rpt"/>
</dbReference>
<name>A0A517PLE5_9PLAN</name>
<feature type="domain" description="CHAT" evidence="2">
    <location>
        <begin position="873"/>
        <end position="1199"/>
    </location>
</feature>
<feature type="repeat" description="TPR" evidence="1">
    <location>
        <begin position="498"/>
        <end position="531"/>
    </location>
</feature>
<dbReference type="SMART" id="SM00028">
    <property type="entry name" value="TPR"/>
    <property type="match status" value="7"/>
</dbReference>